<dbReference type="EMBL" id="JAEKJZ010000002">
    <property type="protein sequence ID" value="MBN9671681.1"/>
    <property type="molecule type" value="Genomic_DNA"/>
</dbReference>
<evidence type="ECO:0000313" key="2">
    <source>
        <dbReference type="EMBL" id="MBN9671681.1"/>
    </source>
</evidence>
<proteinExistence type="predicted"/>
<protein>
    <submittedName>
        <fullName evidence="2">DUF2336 domain-containing protein</fullName>
    </submittedName>
</protein>
<accession>A0A939J127</accession>
<comment type="caution">
    <text evidence="2">The sequence shown here is derived from an EMBL/GenBank/DDBJ whole genome shotgun (WGS) entry which is preliminary data.</text>
</comment>
<reference evidence="2" key="1">
    <citation type="submission" date="2020-12" db="EMBL/GenBank/DDBJ databases">
        <title>Oil enriched cultivation method for isolating marine PHA-producing bacteria.</title>
        <authorList>
            <person name="Zheng W."/>
            <person name="Yu S."/>
            <person name="Huang Y."/>
        </authorList>
    </citation>
    <scope>NUCLEOTIDE SEQUENCE</scope>
    <source>
        <strain evidence="2">SY-2-12</strain>
    </source>
</reference>
<dbReference type="Proteomes" id="UP000664096">
    <property type="component" value="Unassembled WGS sequence"/>
</dbReference>
<dbReference type="InterPro" id="IPR019285">
    <property type="entry name" value="DUF2336"/>
</dbReference>
<evidence type="ECO:0000313" key="3">
    <source>
        <dbReference type="Proteomes" id="UP000664096"/>
    </source>
</evidence>
<evidence type="ECO:0000256" key="1">
    <source>
        <dbReference type="SAM" id="MobiDB-lite"/>
    </source>
</evidence>
<gene>
    <name evidence="2" type="ORF">JF539_15140</name>
</gene>
<dbReference type="Pfam" id="PF10098">
    <property type="entry name" value="DUF2336"/>
    <property type="match status" value="1"/>
</dbReference>
<feature type="region of interest" description="Disordered" evidence="1">
    <location>
        <begin position="351"/>
        <end position="371"/>
    </location>
</feature>
<name>A0A939J127_9HYPH</name>
<organism evidence="2 3">
    <name type="scientific">Roseibium aggregatum</name>
    <dbReference type="NCBI Taxonomy" id="187304"/>
    <lineage>
        <taxon>Bacteria</taxon>
        <taxon>Pseudomonadati</taxon>
        <taxon>Pseudomonadota</taxon>
        <taxon>Alphaproteobacteria</taxon>
        <taxon>Hyphomicrobiales</taxon>
        <taxon>Stappiaceae</taxon>
        <taxon>Roseibium</taxon>
    </lineage>
</organism>
<sequence>MFSLSKLSDLARDQSSAGRKSFVSSLTDLFFSAGDDRDEQISLLFGDIVLKVLGQLEEETRIVLSKRMCHEKGPRELMVKLANDTFKVAEPVLKNSPALTSEDLQSIAATASMDHLGAIAGRKTVDKTVTAVLVERGNAKVLSKVAENQGAEFADSSFIKLVEKAKSDESIQAALVNRPDLPDEAAKLLLPFLTEQLKERISVLGADSTLVQLLAERAATEVAARAHRLDETREESNALIKDVVSKKTSIDDAVSAFARADRTVELGILLAKVSELPPAAVSQLLLSANDKPLVILCKANDVTPVAYKDILTMRARRLRLGGHELNASIQRYSALSSEGARRSLEALKQAGSGLASKGKTGRKAPSAADAK</sequence>
<dbReference type="AlphaFoldDB" id="A0A939J127"/>